<evidence type="ECO:0000313" key="2">
    <source>
        <dbReference type="EnsemblPlants" id="ORUFI05G14710.1"/>
    </source>
</evidence>
<dbReference type="HOGENOM" id="CLU_1828485_0_0_1"/>
<accession>A0A0E0PLG1</accession>
<organism evidence="2 3">
    <name type="scientific">Oryza rufipogon</name>
    <name type="common">Brownbeard rice</name>
    <name type="synonym">Asian wild rice</name>
    <dbReference type="NCBI Taxonomy" id="4529"/>
    <lineage>
        <taxon>Eukaryota</taxon>
        <taxon>Viridiplantae</taxon>
        <taxon>Streptophyta</taxon>
        <taxon>Embryophyta</taxon>
        <taxon>Tracheophyta</taxon>
        <taxon>Spermatophyta</taxon>
        <taxon>Magnoliopsida</taxon>
        <taxon>Liliopsida</taxon>
        <taxon>Poales</taxon>
        <taxon>Poaceae</taxon>
        <taxon>BOP clade</taxon>
        <taxon>Oryzoideae</taxon>
        <taxon>Oryzeae</taxon>
        <taxon>Oryzinae</taxon>
        <taxon>Oryza</taxon>
    </lineage>
</organism>
<keyword evidence="3" id="KW-1185">Reference proteome</keyword>
<feature type="region of interest" description="Disordered" evidence="1">
    <location>
        <begin position="1"/>
        <end position="119"/>
    </location>
</feature>
<reference evidence="2" key="2">
    <citation type="submission" date="2015-06" db="UniProtKB">
        <authorList>
            <consortium name="EnsemblPlants"/>
        </authorList>
    </citation>
    <scope>IDENTIFICATION</scope>
</reference>
<protein>
    <submittedName>
        <fullName evidence="2">Uncharacterized protein</fullName>
    </submittedName>
</protein>
<dbReference type="Gramene" id="ORUFI05G14710.1">
    <property type="protein sequence ID" value="ORUFI05G14710.1"/>
    <property type="gene ID" value="ORUFI05G14710"/>
</dbReference>
<feature type="compositionally biased region" description="Pro residues" evidence="1">
    <location>
        <begin position="1"/>
        <end position="12"/>
    </location>
</feature>
<dbReference type="EnsemblPlants" id="ORUFI05G14710.1">
    <property type="protein sequence ID" value="ORUFI05G14710.1"/>
    <property type="gene ID" value="ORUFI05G14710"/>
</dbReference>
<evidence type="ECO:0000313" key="3">
    <source>
        <dbReference type="Proteomes" id="UP000008022"/>
    </source>
</evidence>
<evidence type="ECO:0000256" key="1">
    <source>
        <dbReference type="SAM" id="MobiDB-lite"/>
    </source>
</evidence>
<proteinExistence type="predicted"/>
<feature type="compositionally biased region" description="Basic and acidic residues" evidence="1">
    <location>
        <begin position="59"/>
        <end position="70"/>
    </location>
</feature>
<reference evidence="3" key="1">
    <citation type="submission" date="2013-06" db="EMBL/GenBank/DDBJ databases">
        <authorList>
            <person name="Zhao Q."/>
        </authorList>
    </citation>
    <scope>NUCLEOTIDE SEQUENCE</scope>
    <source>
        <strain evidence="3">cv. W1943</strain>
    </source>
</reference>
<name>A0A0E0PLG1_ORYRU</name>
<dbReference type="Proteomes" id="UP000008022">
    <property type="component" value="Unassembled WGS sequence"/>
</dbReference>
<dbReference type="AlphaFoldDB" id="A0A0E0PLG1"/>
<sequence length="141" mass="15180">MPPSTGSPPPRPQVATDPSPADSFRRQVTGNRSPSSVIPPPSVPPHRPRQPGLATAPSADHRRLIVKDRSSVALEGGEGGGLEPRWISMEREGDSGGGNGKRKNSRGLEKEEENEPIEVHSSTLAHKLWCLGYAITLICRH</sequence>